<comment type="subcellular location">
    <subcellularLocation>
        <location evidence="1">Membrane</location>
    </subcellularLocation>
</comment>
<keyword evidence="9" id="KW-0503">Monooxygenase</keyword>
<dbReference type="EMBL" id="KI392311">
    <property type="protein sequence ID" value="ERN17808.1"/>
    <property type="molecule type" value="Genomic_DNA"/>
</dbReference>
<dbReference type="GO" id="GO:0005506">
    <property type="term" value="F:iron ion binding"/>
    <property type="evidence" value="ECO:0007669"/>
    <property type="project" value="InterPro"/>
</dbReference>
<evidence type="ECO:0000313" key="12">
    <source>
        <dbReference type="Proteomes" id="UP000017836"/>
    </source>
</evidence>
<organism evidence="11 12">
    <name type="scientific">Amborella trichopoda</name>
    <dbReference type="NCBI Taxonomy" id="13333"/>
    <lineage>
        <taxon>Eukaryota</taxon>
        <taxon>Viridiplantae</taxon>
        <taxon>Streptophyta</taxon>
        <taxon>Embryophyta</taxon>
        <taxon>Tracheophyta</taxon>
        <taxon>Spermatophyta</taxon>
        <taxon>Magnoliopsida</taxon>
        <taxon>Amborellales</taxon>
        <taxon>Amborellaceae</taxon>
        <taxon>Amborella</taxon>
    </lineage>
</organism>
<dbReference type="Gene3D" id="1.10.630.10">
    <property type="entry name" value="Cytochrome P450"/>
    <property type="match status" value="1"/>
</dbReference>
<reference evidence="12" key="1">
    <citation type="journal article" date="2013" name="Science">
        <title>The Amborella genome and the evolution of flowering plants.</title>
        <authorList>
            <consortium name="Amborella Genome Project"/>
        </authorList>
    </citation>
    <scope>NUCLEOTIDE SEQUENCE [LARGE SCALE GENOMIC DNA]</scope>
</reference>
<dbReference type="AlphaFoldDB" id="U5DBM1"/>
<dbReference type="GO" id="GO:0016705">
    <property type="term" value="F:oxidoreductase activity, acting on paired donors, with incorporation or reduction of molecular oxygen"/>
    <property type="evidence" value="ECO:0007669"/>
    <property type="project" value="InterPro"/>
</dbReference>
<dbReference type="OMA" id="CKENMIP"/>
<accession>U5DBM1</accession>
<protein>
    <recommendedName>
        <fullName evidence="13">Cytochrome P450</fullName>
    </recommendedName>
</protein>
<dbReference type="GO" id="GO:0020037">
    <property type="term" value="F:heme binding"/>
    <property type="evidence" value="ECO:0007669"/>
    <property type="project" value="InterPro"/>
</dbReference>
<evidence type="ECO:0000256" key="3">
    <source>
        <dbReference type="ARBA" id="ARBA00022617"/>
    </source>
</evidence>
<dbReference type="SUPFAM" id="SSF48264">
    <property type="entry name" value="Cytochrome P450"/>
    <property type="match status" value="1"/>
</dbReference>
<dbReference type="PANTHER" id="PTHR24282:SF20">
    <property type="entry name" value="CYTOCHROME P450 CYP749A22-LIKE"/>
    <property type="match status" value="1"/>
</dbReference>
<keyword evidence="8" id="KW-0408">Iron</keyword>
<evidence type="ECO:0000256" key="4">
    <source>
        <dbReference type="ARBA" id="ARBA00022692"/>
    </source>
</evidence>
<dbReference type="Gramene" id="ERN17808">
    <property type="protein sequence ID" value="ERN17808"/>
    <property type="gene ID" value="AMTR_s00047p00170230"/>
</dbReference>
<evidence type="ECO:0000256" key="2">
    <source>
        <dbReference type="ARBA" id="ARBA00010617"/>
    </source>
</evidence>
<keyword evidence="6" id="KW-1133">Transmembrane helix</keyword>
<evidence type="ECO:0000256" key="5">
    <source>
        <dbReference type="ARBA" id="ARBA00022723"/>
    </source>
</evidence>
<dbReference type="InterPro" id="IPR050665">
    <property type="entry name" value="Cytochrome_P450_Monooxygen"/>
</dbReference>
<dbReference type="GO" id="GO:0016020">
    <property type="term" value="C:membrane"/>
    <property type="evidence" value="ECO:0007669"/>
    <property type="project" value="UniProtKB-SubCell"/>
</dbReference>
<evidence type="ECO:0000256" key="9">
    <source>
        <dbReference type="ARBA" id="ARBA00023033"/>
    </source>
</evidence>
<keyword evidence="10" id="KW-0472">Membrane</keyword>
<sequence length="77" mass="9106">MVKSVEEMMKRWRDNEEKEIEVFNEFRILTLDVISRTAFGSNYLEGKDKLELLEKLVKLVASNIRKFRFPGTGQHLC</sequence>
<evidence type="ECO:0000256" key="7">
    <source>
        <dbReference type="ARBA" id="ARBA00023002"/>
    </source>
</evidence>
<evidence type="ECO:0008006" key="13">
    <source>
        <dbReference type="Google" id="ProtNLM"/>
    </source>
</evidence>
<comment type="similarity">
    <text evidence="2">Belongs to the cytochrome P450 family.</text>
</comment>
<dbReference type="PANTHER" id="PTHR24282">
    <property type="entry name" value="CYTOCHROME P450 FAMILY MEMBER"/>
    <property type="match status" value="1"/>
</dbReference>
<keyword evidence="5" id="KW-0479">Metal-binding</keyword>
<name>U5DBM1_AMBTC</name>
<dbReference type="HOGENOM" id="CLU_2578572_0_0_1"/>
<dbReference type="GO" id="GO:0004497">
    <property type="term" value="F:monooxygenase activity"/>
    <property type="evidence" value="ECO:0007669"/>
    <property type="project" value="UniProtKB-KW"/>
</dbReference>
<keyword evidence="4" id="KW-0812">Transmembrane</keyword>
<dbReference type="Proteomes" id="UP000017836">
    <property type="component" value="Unassembled WGS sequence"/>
</dbReference>
<keyword evidence="7" id="KW-0560">Oxidoreductase</keyword>
<evidence type="ECO:0000256" key="8">
    <source>
        <dbReference type="ARBA" id="ARBA00023004"/>
    </source>
</evidence>
<keyword evidence="3" id="KW-0349">Heme</keyword>
<gene>
    <name evidence="11" type="ORF">AMTR_s00047p00170230</name>
</gene>
<proteinExistence type="inferred from homology"/>
<evidence type="ECO:0000256" key="1">
    <source>
        <dbReference type="ARBA" id="ARBA00004370"/>
    </source>
</evidence>
<dbReference type="InterPro" id="IPR036396">
    <property type="entry name" value="Cyt_P450_sf"/>
</dbReference>
<evidence type="ECO:0000256" key="6">
    <source>
        <dbReference type="ARBA" id="ARBA00022989"/>
    </source>
</evidence>
<evidence type="ECO:0000256" key="10">
    <source>
        <dbReference type="ARBA" id="ARBA00023136"/>
    </source>
</evidence>
<keyword evidence="12" id="KW-1185">Reference proteome</keyword>
<evidence type="ECO:0000313" key="11">
    <source>
        <dbReference type="EMBL" id="ERN17808.1"/>
    </source>
</evidence>